<proteinExistence type="predicted"/>
<sequence>MFSNLEIFRVGIPSFLTAFVVLALMAALGRLLIKTWEMPAAVFWGSVAVLSALFIGGPLWDWWTADDPSRFVSRFTSTEPFFSKDQLWSLVKFRFWGCVAGTITGLVGLQIFENWRWR</sequence>
<dbReference type="KEGG" id="achh:ABFG95_12035"/>
<feature type="transmembrane region" description="Helical" evidence="1">
    <location>
        <begin position="40"/>
        <end position="60"/>
    </location>
</feature>
<dbReference type="EMBL" id="CP157584">
    <property type="protein sequence ID" value="XBP01169.1"/>
    <property type="molecule type" value="Genomic_DNA"/>
</dbReference>
<gene>
    <name evidence="2" type="ORF">ABFG95_12035</name>
</gene>
<feature type="transmembrane region" description="Helical" evidence="1">
    <location>
        <begin position="12"/>
        <end position="33"/>
    </location>
</feature>
<reference evidence="2" key="1">
    <citation type="submission" date="2024-05" db="EMBL/GenBank/DDBJ databases">
        <title>Transcriptome analysis of the degradation process of organic nitrogen by two heterotrophic nitrifying and aerobic denitrifying bacteria, Achromobacter sp. HNDS-1 and Enterobacter sp. HNDS-6.</title>
        <authorList>
            <person name="Huang Y."/>
        </authorList>
    </citation>
    <scope>NUCLEOTIDE SEQUENCE</scope>
    <source>
        <strain evidence="2">HNDS-1</strain>
    </source>
</reference>
<keyword evidence="1" id="KW-0472">Membrane</keyword>
<keyword evidence="1" id="KW-1133">Transmembrane helix</keyword>
<keyword evidence="1" id="KW-0812">Transmembrane</keyword>
<feature type="transmembrane region" description="Helical" evidence="1">
    <location>
        <begin position="93"/>
        <end position="112"/>
    </location>
</feature>
<protein>
    <submittedName>
        <fullName evidence="2">Uncharacterized protein</fullName>
    </submittedName>
</protein>
<dbReference type="AlphaFoldDB" id="A0AAU7LH97"/>
<evidence type="ECO:0000313" key="2">
    <source>
        <dbReference type="EMBL" id="XBP01169.1"/>
    </source>
</evidence>
<name>A0AAU7LH97_9BURK</name>
<accession>A0AAU7LH97</accession>
<organism evidence="2">
    <name type="scientific">Achromobacter sp. HNDS-1</name>
    <dbReference type="NCBI Taxonomy" id="3151598"/>
    <lineage>
        <taxon>Bacteria</taxon>
        <taxon>Pseudomonadati</taxon>
        <taxon>Pseudomonadota</taxon>
        <taxon>Betaproteobacteria</taxon>
        <taxon>Burkholderiales</taxon>
        <taxon>Alcaligenaceae</taxon>
        <taxon>Achromobacter</taxon>
    </lineage>
</organism>
<dbReference type="RefSeq" id="WP_348995943.1">
    <property type="nucleotide sequence ID" value="NZ_CP157584.1"/>
</dbReference>
<evidence type="ECO:0000256" key="1">
    <source>
        <dbReference type="SAM" id="Phobius"/>
    </source>
</evidence>